<keyword evidence="3" id="KW-1185">Reference proteome</keyword>
<proteinExistence type="predicted"/>
<comment type="caution">
    <text evidence="2">The sequence shown here is derived from an EMBL/GenBank/DDBJ whole genome shotgun (WGS) entry which is preliminary data.</text>
</comment>
<organism evidence="2 3">
    <name type="scientific">Lujinxingia vulgaris</name>
    <dbReference type="NCBI Taxonomy" id="2600176"/>
    <lineage>
        <taxon>Bacteria</taxon>
        <taxon>Deltaproteobacteria</taxon>
        <taxon>Bradymonadales</taxon>
        <taxon>Lujinxingiaceae</taxon>
        <taxon>Lujinxingia</taxon>
    </lineage>
</organism>
<feature type="domain" description="Transposase IS66 central" evidence="1">
    <location>
        <begin position="88"/>
        <end position="130"/>
    </location>
</feature>
<gene>
    <name evidence="2" type="ORF">FRC98_05935</name>
</gene>
<dbReference type="Pfam" id="PF03050">
    <property type="entry name" value="DDE_Tnp_IS66"/>
    <property type="match status" value="1"/>
</dbReference>
<dbReference type="OrthoDB" id="5526367at2"/>
<sequence>MVLSLASWWPDLWGALQVGAHVAVAQLRHKAGGDIDHALAELLDDHLAEGVGAGAGRHRHGGGGGDGAALDREERAGFIGWLLKDAKHVMLWTFLDHEGVEPTNNSAERALRGPVIPRKLSWGSKSEAGLRLMERLWTTAETCPRQGRSLLDYITAPMEALRGERAAPVLALA</sequence>
<dbReference type="InterPro" id="IPR004291">
    <property type="entry name" value="Transposase_IS66_central"/>
</dbReference>
<dbReference type="Proteomes" id="UP000321412">
    <property type="component" value="Unassembled WGS sequence"/>
</dbReference>
<evidence type="ECO:0000313" key="3">
    <source>
        <dbReference type="Proteomes" id="UP000321412"/>
    </source>
</evidence>
<reference evidence="2 3" key="1">
    <citation type="submission" date="2019-08" db="EMBL/GenBank/DDBJ databases">
        <title>Bradymonadales sp. TMQ4.</title>
        <authorList>
            <person name="Liang Q."/>
        </authorList>
    </citation>
    <scope>NUCLEOTIDE SEQUENCE [LARGE SCALE GENOMIC DNA]</scope>
    <source>
        <strain evidence="2 3">TMQ4</strain>
    </source>
</reference>
<dbReference type="EMBL" id="VOSM01000002">
    <property type="protein sequence ID" value="TXD38427.1"/>
    <property type="molecule type" value="Genomic_DNA"/>
</dbReference>
<accession>A0A5C6XLE6</accession>
<protein>
    <submittedName>
        <fullName evidence="2">Transposase</fullName>
    </submittedName>
</protein>
<name>A0A5C6XLE6_9DELT</name>
<dbReference type="AlphaFoldDB" id="A0A5C6XLE6"/>
<evidence type="ECO:0000313" key="2">
    <source>
        <dbReference type="EMBL" id="TXD38427.1"/>
    </source>
</evidence>
<evidence type="ECO:0000259" key="1">
    <source>
        <dbReference type="Pfam" id="PF03050"/>
    </source>
</evidence>